<name>A0A2W4QYH7_9GAMM</name>
<dbReference type="PROSITE" id="PS51257">
    <property type="entry name" value="PROKAR_LIPOPROTEIN"/>
    <property type="match status" value="1"/>
</dbReference>
<organism evidence="1 2">
    <name type="scientific">Candidatus Methylumidiphilus alinenensis</name>
    <dbReference type="NCBI Taxonomy" id="2202197"/>
    <lineage>
        <taxon>Bacteria</taxon>
        <taxon>Pseudomonadati</taxon>
        <taxon>Pseudomonadota</taxon>
        <taxon>Gammaproteobacteria</taxon>
        <taxon>Methylococcales</taxon>
        <taxon>Candidatus Methylumidiphilus</taxon>
    </lineage>
</organism>
<accession>A0A2W4QYH7</accession>
<dbReference type="Proteomes" id="UP000249396">
    <property type="component" value="Unassembled WGS sequence"/>
</dbReference>
<proteinExistence type="predicted"/>
<dbReference type="EMBL" id="QJPH01000369">
    <property type="protein sequence ID" value="PZN76006.1"/>
    <property type="molecule type" value="Genomic_DNA"/>
</dbReference>
<evidence type="ECO:0000313" key="1">
    <source>
        <dbReference type="EMBL" id="PZN76006.1"/>
    </source>
</evidence>
<comment type="caution">
    <text evidence="1">The sequence shown here is derived from an EMBL/GenBank/DDBJ whole genome shotgun (WGS) entry which is preliminary data.</text>
</comment>
<dbReference type="AlphaFoldDB" id="A0A2W4QYH7"/>
<protein>
    <submittedName>
        <fullName evidence="1">Uncharacterized protein</fullName>
    </submittedName>
</protein>
<reference evidence="1 2" key="1">
    <citation type="journal article" date="2018" name="Aquat. Microb. Ecol.">
        <title>Gammaproteobacterial methanotrophs dominate.</title>
        <authorList>
            <person name="Rissanen A.J."/>
            <person name="Saarenheimo J."/>
            <person name="Tiirola M."/>
            <person name="Peura S."/>
            <person name="Aalto S.L."/>
            <person name="Karvinen A."/>
            <person name="Nykanen H."/>
        </authorList>
    </citation>
    <scope>NUCLEOTIDE SEQUENCE [LARGE SCALE GENOMIC DNA]</scope>
    <source>
        <strain evidence="1">AMbin10</strain>
    </source>
</reference>
<evidence type="ECO:0000313" key="2">
    <source>
        <dbReference type="Proteomes" id="UP000249396"/>
    </source>
</evidence>
<sequence length="73" mass="8005">MKRLSLLLLGIGLLALGGCSGSEEDYQAVYQVVPDAHILYLGNHYFIAKDNDGGYFLVHADGFGEANYVKRLN</sequence>
<gene>
    <name evidence="1" type="ORF">DM484_17490</name>
</gene>